<keyword evidence="4" id="KW-1185">Reference proteome</keyword>
<comment type="caution">
    <text evidence="3">The sequence shown here is derived from an EMBL/GenBank/DDBJ whole genome shotgun (WGS) entry which is preliminary data.</text>
</comment>
<dbReference type="SUPFAM" id="SSF57424">
    <property type="entry name" value="LDL receptor-like module"/>
    <property type="match status" value="1"/>
</dbReference>
<dbReference type="AlphaFoldDB" id="A0A9D3X4U6"/>
<keyword evidence="2" id="KW-0732">Signal</keyword>
<dbReference type="EMBL" id="JAHDVG010000482">
    <property type="protein sequence ID" value="KAH1172913.1"/>
    <property type="molecule type" value="Genomic_DNA"/>
</dbReference>
<reference evidence="3" key="1">
    <citation type="submission" date="2021-09" db="EMBL/GenBank/DDBJ databases">
        <title>The genome of Mauremys mutica provides insights into the evolution of semi-aquatic lifestyle.</title>
        <authorList>
            <person name="Gong S."/>
            <person name="Gao Y."/>
        </authorList>
    </citation>
    <scope>NUCLEOTIDE SEQUENCE</scope>
    <source>
        <strain evidence="3">MM-2020</strain>
        <tissue evidence="3">Muscle</tissue>
    </source>
</reference>
<proteinExistence type="predicted"/>
<keyword evidence="1" id="KW-1015">Disulfide bond</keyword>
<dbReference type="Proteomes" id="UP000827986">
    <property type="component" value="Unassembled WGS sequence"/>
</dbReference>
<name>A0A9D3X4U6_9SAUR</name>
<gene>
    <name evidence="3" type="ORF">KIL84_016752</name>
</gene>
<feature type="non-terminal residue" evidence="3">
    <location>
        <position position="1"/>
    </location>
</feature>
<organism evidence="3 4">
    <name type="scientific">Mauremys mutica</name>
    <name type="common">yellowpond turtle</name>
    <dbReference type="NCBI Taxonomy" id="74926"/>
    <lineage>
        <taxon>Eukaryota</taxon>
        <taxon>Metazoa</taxon>
        <taxon>Chordata</taxon>
        <taxon>Craniata</taxon>
        <taxon>Vertebrata</taxon>
        <taxon>Euteleostomi</taxon>
        <taxon>Archelosauria</taxon>
        <taxon>Testudinata</taxon>
        <taxon>Testudines</taxon>
        <taxon>Cryptodira</taxon>
        <taxon>Durocryptodira</taxon>
        <taxon>Testudinoidea</taxon>
        <taxon>Geoemydidae</taxon>
        <taxon>Geoemydinae</taxon>
        <taxon>Mauremys</taxon>
    </lineage>
</organism>
<evidence type="ECO:0000256" key="2">
    <source>
        <dbReference type="SAM" id="SignalP"/>
    </source>
</evidence>
<dbReference type="Gene3D" id="4.10.400.10">
    <property type="entry name" value="Low-density Lipoprotein Receptor"/>
    <property type="match status" value="1"/>
</dbReference>
<sequence length="115" mass="12852">MKLIRLWLFLDWAVKVTSLLPYRRGNRGSSSGSKMALQGSFNCWNGTEIKLGQACDFIRDCAEGEDEGDMCKKLPPGFYCSFEEGDCGWTQGSPASLTSPWQIGNLEYSHFPSLE</sequence>
<evidence type="ECO:0000313" key="4">
    <source>
        <dbReference type="Proteomes" id="UP000827986"/>
    </source>
</evidence>
<accession>A0A9D3X4U6</accession>
<dbReference type="InterPro" id="IPR036055">
    <property type="entry name" value="LDL_receptor-like_sf"/>
</dbReference>
<feature type="chain" id="PRO_5038647922" description="MAM domain-containing protein" evidence="2">
    <location>
        <begin position="19"/>
        <end position="115"/>
    </location>
</feature>
<evidence type="ECO:0000256" key="1">
    <source>
        <dbReference type="ARBA" id="ARBA00023157"/>
    </source>
</evidence>
<feature type="signal peptide" evidence="2">
    <location>
        <begin position="1"/>
        <end position="18"/>
    </location>
</feature>
<evidence type="ECO:0008006" key="5">
    <source>
        <dbReference type="Google" id="ProtNLM"/>
    </source>
</evidence>
<protein>
    <recommendedName>
        <fullName evidence="5">MAM domain-containing protein</fullName>
    </recommendedName>
</protein>
<evidence type="ECO:0000313" key="3">
    <source>
        <dbReference type="EMBL" id="KAH1172913.1"/>
    </source>
</evidence>